<comment type="caution">
    <text evidence="9">The sequence shown here is derived from an EMBL/GenBank/DDBJ whole genome shotgun (WGS) entry which is preliminary data.</text>
</comment>
<evidence type="ECO:0000256" key="7">
    <source>
        <dbReference type="ARBA" id="ARBA00023136"/>
    </source>
</evidence>
<organism evidence="9 10">
    <name type="scientific">Streptomyces chattanoogensis</name>
    <dbReference type="NCBI Taxonomy" id="66876"/>
    <lineage>
        <taxon>Bacteria</taxon>
        <taxon>Bacillati</taxon>
        <taxon>Actinomycetota</taxon>
        <taxon>Actinomycetes</taxon>
        <taxon>Kitasatosporales</taxon>
        <taxon>Streptomycetaceae</taxon>
        <taxon>Streptomyces</taxon>
    </lineage>
</organism>
<accession>A0A0N0GWQ3</accession>
<feature type="transmembrane region" description="Helical" evidence="8">
    <location>
        <begin position="296"/>
        <end position="328"/>
    </location>
</feature>
<evidence type="ECO:0000313" key="10">
    <source>
        <dbReference type="Proteomes" id="UP000037982"/>
    </source>
</evidence>
<feature type="transmembrane region" description="Helical" evidence="8">
    <location>
        <begin position="28"/>
        <end position="49"/>
    </location>
</feature>
<evidence type="ECO:0000256" key="1">
    <source>
        <dbReference type="ARBA" id="ARBA00004651"/>
    </source>
</evidence>
<keyword evidence="4" id="KW-1003">Cell membrane</keyword>
<dbReference type="Pfam" id="PF01594">
    <property type="entry name" value="AI-2E_transport"/>
    <property type="match status" value="1"/>
</dbReference>
<comment type="similarity">
    <text evidence="2">Belongs to the autoinducer-2 exporter (AI-2E) (TC 2.A.86) family.</text>
</comment>
<evidence type="ECO:0000256" key="2">
    <source>
        <dbReference type="ARBA" id="ARBA00009773"/>
    </source>
</evidence>
<evidence type="ECO:0000256" key="3">
    <source>
        <dbReference type="ARBA" id="ARBA00022448"/>
    </source>
</evidence>
<keyword evidence="6 8" id="KW-1133">Transmembrane helix</keyword>
<evidence type="ECO:0000256" key="5">
    <source>
        <dbReference type="ARBA" id="ARBA00022692"/>
    </source>
</evidence>
<feature type="transmembrane region" description="Helical" evidence="8">
    <location>
        <begin position="250"/>
        <end position="276"/>
    </location>
</feature>
<dbReference type="GO" id="GO:0055085">
    <property type="term" value="P:transmembrane transport"/>
    <property type="evidence" value="ECO:0007669"/>
    <property type="project" value="TreeGrafter"/>
</dbReference>
<dbReference type="Proteomes" id="UP000037982">
    <property type="component" value="Unassembled WGS sequence"/>
</dbReference>
<feature type="transmembrane region" description="Helical" evidence="8">
    <location>
        <begin position="61"/>
        <end position="82"/>
    </location>
</feature>
<keyword evidence="3" id="KW-0813">Transport</keyword>
<sequence length="339" mass="36265">MRSWFAAGFSATLGGALAYWLAREALRLSELMVLLLLSFFVAVSLDPLVRWLVRHRLPRGWAVTVVLLAFVVLLAGFLALVIPPVTDEVTAFAHAMTRWLRQLHDNHTALGRFEARFHLIGQLRKQFGSGVSPRVLGGLLGAGQLVVSAVTASLVVVVVALYCMAGLPQIKTFCFQFVPGSRRKQMEALTEEILTRTGWYMLGNIVTSGIAGLATFIWCAATGVPYSAALGVLVALLDLVPMVGSTIGGIIVSLVALAVSLPIAIGTAAFYIAFRLAEDYFIVPRVMKYAVRVPPIVTVVAVLVGAALLGIIGALLAIPAAMAVELVLDKFVFPKIKAA</sequence>
<feature type="transmembrane region" description="Helical" evidence="8">
    <location>
        <begin position="142"/>
        <end position="163"/>
    </location>
</feature>
<proteinExistence type="inferred from homology"/>
<keyword evidence="7 8" id="KW-0472">Membrane</keyword>
<protein>
    <submittedName>
        <fullName evidence="9">Permease</fullName>
    </submittedName>
</protein>
<feature type="transmembrane region" description="Helical" evidence="8">
    <location>
        <begin position="199"/>
        <end position="218"/>
    </location>
</feature>
<dbReference type="PANTHER" id="PTHR21716:SF53">
    <property type="entry name" value="PERMEASE PERM-RELATED"/>
    <property type="match status" value="1"/>
</dbReference>
<dbReference type="AlphaFoldDB" id="A0A0N0GWQ3"/>
<dbReference type="PATRIC" id="fig|66876.3.peg.6618"/>
<dbReference type="GO" id="GO:0005886">
    <property type="term" value="C:plasma membrane"/>
    <property type="evidence" value="ECO:0007669"/>
    <property type="project" value="UniProtKB-SubCell"/>
</dbReference>
<dbReference type="PANTHER" id="PTHR21716">
    <property type="entry name" value="TRANSMEMBRANE PROTEIN"/>
    <property type="match status" value="1"/>
</dbReference>
<evidence type="ECO:0000256" key="8">
    <source>
        <dbReference type="SAM" id="Phobius"/>
    </source>
</evidence>
<name>A0A0N0GWQ3_9ACTN</name>
<evidence type="ECO:0000313" key="9">
    <source>
        <dbReference type="EMBL" id="KPC60371.1"/>
    </source>
</evidence>
<keyword evidence="5 8" id="KW-0812">Transmembrane</keyword>
<keyword evidence="10" id="KW-1185">Reference proteome</keyword>
<gene>
    <name evidence="9" type="ORF">ADL29_30105</name>
</gene>
<evidence type="ECO:0000256" key="4">
    <source>
        <dbReference type="ARBA" id="ARBA00022475"/>
    </source>
</evidence>
<comment type="subcellular location">
    <subcellularLocation>
        <location evidence="1">Cell membrane</location>
        <topology evidence="1">Multi-pass membrane protein</topology>
    </subcellularLocation>
</comment>
<evidence type="ECO:0000256" key="6">
    <source>
        <dbReference type="ARBA" id="ARBA00022989"/>
    </source>
</evidence>
<feature type="transmembrane region" description="Helical" evidence="8">
    <location>
        <begin position="224"/>
        <end position="243"/>
    </location>
</feature>
<dbReference type="InterPro" id="IPR002549">
    <property type="entry name" value="AI-2E-like"/>
</dbReference>
<dbReference type="EMBL" id="LGKG01000163">
    <property type="protein sequence ID" value="KPC60371.1"/>
    <property type="molecule type" value="Genomic_DNA"/>
</dbReference>
<reference evidence="10" key="1">
    <citation type="submission" date="2015-07" db="EMBL/GenBank/DDBJ databases">
        <authorList>
            <person name="Ju K.-S."/>
            <person name="Doroghazi J.R."/>
            <person name="Metcalf W.W."/>
        </authorList>
    </citation>
    <scope>NUCLEOTIDE SEQUENCE [LARGE SCALE GENOMIC DNA]</scope>
    <source>
        <strain evidence="10">NRRL ISP-5002</strain>
    </source>
</reference>